<dbReference type="EMBL" id="WAAF01015410">
    <property type="protein sequence ID" value="NXX47817.1"/>
    <property type="molecule type" value="Genomic_DNA"/>
</dbReference>
<dbReference type="Pfam" id="PF00429">
    <property type="entry name" value="TLV_coat"/>
    <property type="match status" value="1"/>
</dbReference>
<keyword evidence="4" id="KW-1185">Reference proteome</keyword>
<keyword evidence="1" id="KW-1015">Disulfide bond</keyword>
<feature type="non-terminal residue" evidence="3">
    <location>
        <position position="1"/>
    </location>
</feature>
<dbReference type="AlphaFoldDB" id="A0A852J9H8"/>
<feature type="chain" id="PRO_5032672734" evidence="2">
    <location>
        <begin position="18"/>
        <end position="95"/>
    </location>
</feature>
<name>A0A852J9H8_9PICI</name>
<evidence type="ECO:0000256" key="1">
    <source>
        <dbReference type="ARBA" id="ARBA00023157"/>
    </source>
</evidence>
<dbReference type="PANTHER" id="PTHR10424:SF73">
    <property type="entry name" value="ENDOGENOUS RETROVIRUS GROUP FC1 ENV POLYPROTEIN-RELATED"/>
    <property type="match status" value="1"/>
</dbReference>
<feature type="non-terminal residue" evidence="3">
    <location>
        <position position="95"/>
    </location>
</feature>
<protein>
    <submittedName>
        <fullName evidence="3">ERVV2 protein</fullName>
    </submittedName>
</protein>
<keyword evidence="2" id="KW-0732">Signal</keyword>
<proteinExistence type="predicted"/>
<evidence type="ECO:0000313" key="3">
    <source>
        <dbReference type="EMBL" id="NXX47817.1"/>
    </source>
</evidence>
<dbReference type="PANTHER" id="PTHR10424">
    <property type="entry name" value="VIRAL ENVELOPE PROTEIN"/>
    <property type="match status" value="1"/>
</dbReference>
<gene>
    <name evidence="3" type="primary">Ervv2_1</name>
    <name evidence="3" type="ORF">TRILEU_R15405</name>
</gene>
<evidence type="ECO:0000256" key="2">
    <source>
        <dbReference type="SAM" id="SignalP"/>
    </source>
</evidence>
<reference evidence="3" key="1">
    <citation type="submission" date="2020-02" db="EMBL/GenBank/DDBJ databases">
        <title>Bird 10,000 Genomes (B10K) Project - Family phase.</title>
        <authorList>
            <person name="Zhang G."/>
        </authorList>
    </citation>
    <scope>NUCLEOTIDE SEQUENCE</scope>
    <source>
        <strain evidence="3">B10K-DU-002-37</strain>
        <tissue evidence="3">Muscle</tissue>
    </source>
</reference>
<dbReference type="OrthoDB" id="8949317at2759"/>
<feature type="signal peptide" evidence="2">
    <location>
        <begin position="1"/>
        <end position="17"/>
    </location>
</feature>
<accession>A0A852J9H8</accession>
<organism evidence="3 4">
    <name type="scientific">Tricholaema leucomelas</name>
    <name type="common">pied barbet</name>
    <dbReference type="NCBI Taxonomy" id="240729"/>
    <lineage>
        <taxon>Eukaryota</taxon>
        <taxon>Metazoa</taxon>
        <taxon>Chordata</taxon>
        <taxon>Craniata</taxon>
        <taxon>Vertebrata</taxon>
        <taxon>Euteleostomi</taxon>
        <taxon>Archelosauria</taxon>
        <taxon>Archosauria</taxon>
        <taxon>Dinosauria</taxon>
        <taxon>Saurischia</taxon>
        <taxon>Theropoda</taxon>
        <taxon>Coelurosauria</taxon>
        <taxon>Aves</taxon>
        <taxon>Neognathae</taxon>
        <taxon>Neoaves</taxon>
        <taxon>Telluraves</taxon>
        <taxon>Coraciimorphae</taxon>
        <taxon>Piciformes</taxon>
        <taxon>Lybiidae</taxon>
        <taxon>Tricholaema lacrymosa</taxon>
    </lineage>
</organism>
<dbReference type="SUPFAM" id="SSF58069">
    <property type="entry name" value="Virus ectodomain"/>
    <property type="match status" value="1"/>
</dbReference>
<dbReference type="Gene3D" id="1.10.287.210">
    <property type="match status" value="1"/>
</dbReference>
<evidence type="ECO:0000313" key="4">
    <source>
        <dbReference type="Proteomes" id="UP000627253"/>
    </source>
</evidence>
<dbReference type="Proteomes" id="UP000627253">
    <property type="component" value="Unassembled WGS sequence"/>
</dbReference>
<dbReference type="InterPro" id="IPR018154">
    <property type="entry name" value="TLV/ENV_coat_polyprotein"/>
</dbReference>
<comment type="caution">
    <text evidence="3">The sequence shown here is derived from an EMBL/GenBank/DDBJ whole genome shotgun (WGS) entry which is preliminary data.</text>
</comment>
<sequence>MAFHSFARLFLPWLGVSELGKNMVNVLATLETALNATGDAVSAQQTEIESLRKTSAQYKYVLGVLFVKERGLCAILNDSCCSYADQSKRIETVIH</sequence>